<reference evidence="3 4" key="1">
    <citation type="submission" date="2015-01" db="EMBL/GenBank/DDBJ databases">
        <title>The Genome Sequence of Exophiala xenobiotica CBS118157.</title>
        <authorList>
            <consortium name="The Broad Institute Genomics Platform"/>
            <person name="Cuomo C."/>
            <person name="de Hoog S."/>
            <person name="Gorbushina A."/>
            <person name="Stielow B."/>
            <person name="Teixiera M."/>
            <person name="Abouelleil A."/>
            <person name="Chapman S.B."/>
            <person name="Priest M."/>
            <person name="Young S.K."/>
            <person name="Wortman J."/>
            <person name="Nusbaum C."/>
            <person name="Birren B."/>
        </authorList>
    </citation>
    <scope>NUCLEOTIDE SEQUENCE [LARGE SCALE GENOMIC DNA]</scope>
    <source>
        <strain evidence="3 4">CBS 118157</strain>
    </source>
</reference>
<dbReference type="RefSeq" id="XP_013315774.1">
    <property type="nucleotide sequence ID" value="XM_013460320.1"/>
</dbReference>
<evidence type="ECO:0000256" key="2">
    <source>
        <dbReference type="SAM" id="SignalP"/>
    </source>
</evidence>
<keyword evidence="4" id="KW-1185">Reference proteome</keyword>
<name>A0A0D2EKI8_9EURO</name>
<evidence type="ECO:0000313" key="3">
    <source>
        <dbReference type="EMBL" id="KIW55190.1"/>
    </source>
</evidence>
<dbReference type="Proteomes" id="UP000054342">
    <property type="component" value="Unassembled WGS sequence"/>
</dbReference>
<gene>
    <name evidence="3" type="ORF">PV05_07493</name>
</gene>
<dbReference type="AlphaFoldDB" id="A0A0D2EKI8"/>
<dbReference type="GeneID" id="25329401"/>
<organism evidence="3 4">
    <name type="scientific">Exophiala xenobiotica</name>
    <dbReference type="NCBI Taxonomy" id="348802"/>
    <lineage>
        <taxon>Eukaryota</taxon>
        <taxon>Fungi</taxon>
        <taxon>Dikarya</taxon>
        <taxon>Ascomycota</taxon>
        <taxon>Pezizomycotina</taxon>
        <taxon>Eurotiomycetes</taxon>
        <taxon>Chaetothyriomycetidae</taxon>
        <taxon>Chaetothyriales</taxon>
        <taxon>Herpotrichiellaceae</taxon>
        <taxon>Exophiala</taxon>
    </lineage>
</organism>
<dbReference type="EMBL" id="KN847320">
    <property type="protein sequence ID" value="KIW55190.1"/>
    <property type="molecule type" value="Genomic_DNA"/>
</dbReference>
<proteinExistence type="predicted"/>
<protein>
    <submittedName>
        <fullName evidence="3">Uncharacterized protein</fullName>
    </submittedName>
</protein>
<dbReference type="OrthoDB" id="4120664at2759"/>
<evidence type="ECO:0000313" key="4">
    <source>
        <dbReference type="Proteomes" id="UP000054342"/>
    </source>
</evidence>
<feature type="region of interest" description="Disordered" evidence="1">
    <location>
        <begin position="201"/>
        <end position="225"/>
    </location>
</feature>
<feature type="chain" id="PRO_5002256809" evidence="2">
    <location>
        <begin position="35"/>
        <end position="249"/>
    </location>
</feature>
<sequence>MSSPQYSRSRPQTSNSKTLVSLLAILLAPQLAHAATQLSFFEHSSCNAGTSFQSYDDPNALQADTSCHQLPNGTVALYVHQIDDGCTLRTYLSTSCDPAQSSLSGLLIPVGNCFYVEEGTTLGSWRADCAGVDYSSTNGLDTGNSYTNHANDGGDTVYSALVTATGAVTLTASSATTSTESAAATTGTSVVQADATSTAGSSASMTDAATTTTTGAVTSETASSGAENVRRGALVMATLGVVAVLVSLY</sequence>
<keyword evidence="2" id="KW-0732">Signal</keyword>
<dbReference type="HOGENOM" id="CLU_091760_0_0_1"/>
<accession>A0A0D2EKI8</accession>
<evidence type="ECO:0000256" key="1">
    <source>
        <dbReference type="SAM" id="MobiDB-lite"/>
    </source>
</evidence>
<feature type="signal peptide" evidence="2">
    <location>
        <begin position="1"/>
        <end position="34"/>
    </location>
</feature>